<gene>
    <name evidence="2" type="ORF">L195_g038973</name>
</gene>
<feature type="region of interest" description="Disordered" evidence="1">
    <location>
        <begin position="71"/>
        <end position="91"/>
    </location>
</feature>
<dbReference type="EMBL" id="ASHM01043003">
    <property type="protein sequence ID" value="PNX82936.1"/>
    <property type="molecule type" value="Genomic_DNA"/>
</dbReference>
<evidence type="ECO:0000313" key="3">
    <source>
        <dbReference type="Proteomes" id="UP000236291"/>
    </source>
</evidence>
<evidence type="ECO:0000256" key="1">
    <source>
        <dbReference type="SAM" id="MobiDB-lite"/>
    </source>
</evidence>
<name>A0A2K3LWM0_TRIPR</name>
<proteinExistence type="predicted"/>
<dbReference type="AlphaFoldDB" id="A0A2K3LWM0"/>
<accession>A0A2K3LWM0</accession>
<protein>
    <submittedName>
        <fullName evidence="2">Cytochrome c biogenesis fn</fullName>
    </submittedName>
</protein>
<evidence type="ECO:0000313" key="2">
    <source>
        <dbReference type="EMBL" id="PNX82936.1"/>
    </source>
</evidence>
<reference evidence="2 3" key="2">
    <citation type="journal article" date="2017" name="Front. Plant Sci.">
        <title>Gene Classification and Mining of Molecular Markers Useful in Red Clover (Trifolium pratense) Breeding.</title>
        <authorList>
            <person name="Istvanek J."/>
            <person name="Dluhosova J."/>
            <person name="Dluhos P."/>
            <person name="Patkova L."/>
            <person name="Nedelnik J."/>
            <person name="Repkova J."/>
        </authorList>
    </citation>
    <scope>NUCLEOTIDE SEQUENCE [LARGE SCALE GENOMIC DNA]</scope>
    <source>
        <strain evidence="3">cv. Tatra</strain>
        <tissue evidence="2">Young leaves</tissue>
    </source>
</reference>
<reference evidence="2 3" key="1">
    <citation type="journal article" date="2014" name="Am. J. Bot.">
        <title>Genome assembly and annotation for red clover (Trifolium pratense; Fabaceae).</title>
        <authorList>
            <person name="Istvanek J."/>
            <person name="Jaros M."/>
            <person name="Krenek A."/>
            <person name="Repkova J."/>
        </authorList>
    </citation>
    <scope>NUCLEOTIDE SEQUENCE [LARGE SCALE GENOMIC DNA]</scope>
    <source>
        <strain evidence="3">cv. Tatra</strain>
        <tissue evidence="2">Young leaves</tissue>
    </source>
</reference>
<organism evidence="2 3">
    <name type="scientific">Trifolium pratense</name>
    <name type="common">Red clover</name>
    <dbReference type="NCBI Taxonomy" id="57577"/>
    <lineage>
        <taxon>Eukaryota</taxon>
        <taxon>Viridiplantae</taxon>
        <taxon>Streptophyta</taxon>
        <taxon>Embryophyta</taxon>
        <taxon>Tracheophyta</taxon>
        <taxon>Spermatophyta</taxon>
        <taxon>Magnoliopsida</taxon>
        <taxon>eudicotyledons</taxon>
        <taxon>Gunneridae</taxon>
        <taxon>Pentapetalae</taxon>
        <taxon>rosids</taxon>
        <taxon>fabids</taxon>
        <taxon>Fabales</taxon>
        <taxon>Fabaceae</taxon>
        <taxon>Papilionoideae</taxon>
        <taxon>50 kb inversion clade</taxon>
        <taxon>NPAAA clade</taxon>
        <taxon>Hologalegina</taxon>
        <taxon>IRL clade</taxon>
        <taxon>Trifolieae</taxon>
        <taxon>Trifolium</taxon>
    </lineage>
</organism>
<sequence length="104" mass="11083">MNVKPLQPILHTNHPPLTVLALSQGWASLDAPTPNKLLVGIVKLSLFGHKDNSSYLISAAHLFRVQGRRGVLTRPPNPAEQVRGGPAIGSNPATFLVDHPVVTG</sequence>
<dbReference type="Proteomes" id="UP000236291">
    <property type="component" value="Unassembled WGS sequence"/>
</dbReference>
<comment type="caution">
    <text evidence="2">The sequence shown here is derived from an EMBL/GenBank/DDBJ whole genome shotgun (WGS) entry which is preliminary data.</text>
</comment>